<dbReference type="Proteomes" id="UP001497457">
    <property type="component" value="Chromosome 25rd"/>
</dbReference>
<keyword evidence="4" id="KW-1185">Reference proteome</keyword>
<dbReference type="Pfam" id="PF22936">
    <property type="entry name" value="Pol_BBD"/>
    <property type="match status" value="1"/>
</dbReference>
<dbReference type="AlphaFoldDB" id="A0ABC9BB25"/>
<feature type="domain" description="Retrovirus-related Pol polyprotein from transposon TNT 1-94-like beta-barrel" evidence="2">
    <location>
        <begin position="170"/>
        <end position="251"/>
    </location>
</feature>
<accession>A0ABC9BB25</accession>
<organism evidence="3 4">
    <name type="scientific">Urochloa decumbens</name>
    <dbReference type="NCBI Taxonomy" id="240449"/>
    <lineage>
        <taxon>Eukaryota</taxon>
        <taxon>Viridiplantae</taxon>
        <taxon>Streptophyta</taxon>
        <taxon>Embryophyta</taxon>
        <taxon>Tracheophyta</taxon>
        <taxon>Spermatophyta</taxon>
        <taxon>Magnoliopsida</taxon>
        <taxon>Liliopsida</taxon>
        <taxon>Poales</taxon>
        <taxon>Poaceae</taxon>
        <taxon>PACMAD clade</taxon>
        <taxon>Panicoideae</taxon>
        <taxon>Panicodae</taxon>
        <taxon>Paniceae</taxon>
        <taxon>Melinidinae</taxon>
        <taxon>Urochloa</taxon>
    </lineage>
</organism>
<protein>
    <recommendedName>
        <fullName evidence="2">Retrovirus-related Pol polyprotein from transposon TNT 1-94-like beta-barrel domain-containing protein</fullName>
    </recommendedName>
</protein>
<evidence type="ECO:0000313" key="3">
    <source>
        <dbReference type="EMBL" id="CAL4997123.1"/>
    </source>
</evidence>
<evidence type="ECO:0000256" key="1">
    <source>
        <dbReference type="SAM" id="MobiDB-lite"/>
    </source>
</evidence>
<evidence type="ECO:0000313" key="4">
    <source>
        <dbReference type="Proteomes" id="UP001497457"/>
    </source>
</evidence>
<proteinExistence type="predicted"/>
<dbReference type="InterPro" id="IPR054722">
    <property type="entry name" value="PolX-like_BBD"/>
</dbReference>
<reference evidence="4" key="1">
    <citation type="submission" date="2024-06" db="EMBL/GenBank/DDBJ databases">
        <authorList>
            <person name="Ryan C."/>
        </authorList>
    </citation>
    <scope>NUCLEOTIDE SEQUENCE [LARGE SCALE GENOMIC DNA]</scope>
</reference>
<sequence>MHRVARRVRHATNAIGWTASRVVGQRQGRTDGPRHPPTQTLVCATRSTLSLFFLPQAQLLDQLDEAMASLPPGLSFLYNSLQEWLSMLFNGRPPVADGCAADTFMSASRHEDHPTNQRILEAAKKFCDAKEGGQALRQDSPCPESRSRQGTSELNTEFMSSAQPSVRRVILDSGAPDHVVGDISLLPSFKTITPAGSSDAAYQTRDGRLLAVAGAGTISLENFHLSDVLYVPDLRTAVILVSVSRLAERGYLVMFGGGQSHIKHKSSGKIVGKGRLHGDDALYHLEFLQIPSDTADITDSMAP</sequence>
<feature type="region of interest" description="Disordered" evidence="1">
    <location>
        <begin position="133"/>
        <end position="154"/>
    </location>
</feature>
<name>A0ABC9BB25_9POAL</name>
<evidence type="ECO:0000259" key="2">
    <source>
        <dbReference type="Pfam" id="PF22936"/>
    </source>
</evidence>
<dbReference type="EMBL" id="OZ075135">
    <property type="protein sequence ID" value="CAL4997123.1"/>
    <property type="molecule type" value="Genomic_DNA"/>
</dbReference>
<gene>
    <name evidence="3" type="ORF">URODEC1_LOCUS63244</name>
</gene>
<reference evidence="3 4" key="2">
    <citation type="submission" date="2024-10" db="EMBL/GenBank/DDBJ databases">
        <authorList>
            <person name="Ryan C."/>
        </authorList>
    </citation>
    <scope>NUCLEOTIDE SEQUENCE [LARGE SCALE GENOMIC DNA]</scope>
</reference>